<organism evidence="1 2">
    <name type="scientific">Stegodyphus mimosarum</name>
    <name type="common">African social velvet spider</name>
    <dbReference type="NCBI Taxonomy" id="407821"/>
    <lineage>
        <taxon>Eukaryota</taxon>
        <taxon>Metazoa</taxon>
        <taxon>Ecdysozoa</taxon>
        <taxon>Arthropoda</taxon>
        <taxon>Chelicerata</taxon>
        <taxon>Arachnida</taxon>
        <taxon>Araneae</taxon>
        <taxon>Araneomorphae</taxon>
        <taxon>Entelegynae</taxon>
        <taxon>Eresoidea</taxon>
        <taxon>Eresidae</taxon>
        <taxon>Stegodyphus</taxon>
    </lineage>
</organism>
<name>A0A087V1U8_STEMI</name>
<dbReference type="AlphaFoldDB" id="A0A087V1U8"/>
<keyword evidence="2" id="KW-1185">Reference proteome</keyword>
<dbReference type="InterPro" id="IPR011989">
    <property type="entry name" value="ARM-like"/>
</dbReference>
<protein>
    <submittedName>
        <fullName evidence="1">Transportin-3</fullName>
    </submittedName>
</protein>
<proteinExistence type="predicted"/>
<evidence type="ECO:0000313" key="2">
    <source>
        <dbReference type="Proteomes" id="UP000054359"/>
    </source>
</evidence>
<dbReference type="Gene3D" id="1.25.10.10">
    <property type="entry name" value="Leucine-rich Repeat Variant"/>
    <property type="match status" value="1"/>
</dbReference>
<sequence>MDSPPTLQAVCQAIYTLYHNPDTSGKEKASHYLGDLQR</sequence>
<reference evidence="1 2" key="1">
    <citation type="submission" date="2013-11" db="EMBL/GenBank/DDBJ databases">
        <title>Genome sequencing of Stegodyphus mimosarum.</title>
        <authorList>
            <person name="Bechsgaard J."/>
        </authorList>
    </citation>
    <scope>NUCLEOTIDE SEQUENCE [LARGE SCALE GENOMIC DNA]</scope>
</reference>
<dbReference type="STRING" id="407821.A0A087V1U8"/>
<accession>A0A087V1U8</accession>
<feature type="non-terminal residue" evidence="1">
    <location>
        <position position="38"/>
    </location>
</feature>
<evidence type="ECO:0000313" key="1">
    <source>
        <dbReference type="EMBL" id="KFM83587.1"/>
    </source>
</evidence>
<dbReference type="Proteomes" id="UP000054359">
    <property type="component" value="Unassembled WGS sequence"/>
</dbReference>
<dbReference type="EMBL" id="KL868828">
    <property type="protein sequence ID" value="KFM83587.1"/>
    <property type="molecule type" value="Genomic_DNA"/>
</dbReference>
<gene>
    <name evidence="1" type="ORF">X975_10127</name>
</gene>
<dbReference type="OrthoDB" id="435593at2759"/>